<dbReference type="EMBL" id="PDLM01000005">
    <property type="protein sequence ID" value="RDW77762.1"/>
    <property type="molecule type" value="Genomic_DNA"/>
</dbReference>
<dbReference type="GO" id="GO:0005351">
    <property type="term" value="F:carbohydrate:proton symporter activity"/>
    <property type="evidence" value="ECO:0007669"/>
    <property type="project" value="TreeGrafter"/>
</dbReference>
<dbReference type="PROSITE" id="PS00217">
    <property type="entry name" value="SUGAR_TRANSPORT_2"/>
    <property type="match status" value="1"/>
</dbReference>
<feature type="transmembrane region" description="Helical" evidence="8">
    <location>
        <begin position="53"/>
        <end position="75"/>
    </location>
</feature>
<dbReference type="InterPro" id="IPR005829">
    <property type="entry name" value="Sugar_transporter_CS"/>
</dbReference>
<evidence type="ECO:0000256" key="1">
    <source>
        <dbReference type="ARBA" id="ARBA00004141"/>
    </source>
</evidence>
<feature type="transmembrane region" description="Helical" evidence="8">
    <location>
        <begin position="451"/>
        <end position="470"/>
    </location>
</feature>
<dbReference type="InterPro" id="IPR050360">
    <property type="entry name" value="MFS_Sugar_Transporters"/>
</dbReference>
<dbReference type="PANTHER" id="PTHR48022:SF11">
    <property type="entry name" value="MONOSACCHARIDE TRANSPORTER (HXT8), PUTATIVE (AFU_ORTHOLOGUE AFUA_2G08120)-RELATED"/>
    <property type="match status" value="1"/>
</dbReference>
<feature type="transmembrane region" description="Helical" evidence="8">
    <location>
        <begin position="305"/>
        <end position="326"/>
    </location>
</feature>
<dbReference type="Pfam" id="PF00083">
    <property type="entry name" value="Sugar_tr"/>
    <property type="match status" value="1"/>
</dbReference>
<dbReference type="InterPro" id="IPR003663">
    <property type="entry name" value="Sugar/inositol_transpt"/>
</dbReference>
<keyword evidence="5 8" id="KW-1133">Transmembrane helix</keyword>
<evidence type="ECO:0000256" key="5">
    <source>
        <dbReference type="ARBA" id="ARBA00022989"/>
    </source>
</evidence>
<feature type="transmembrane region" description="Helical" evidence="8">
    <location>
        <begin position="385"/>
        <end position="409"/>
    </location>
</feature>
<reference evidence="10 11" key="1">
    <citation type="journal article" date="2018" name="IMA Fungus">
        <title>IMA Genome-F 9: Draft genome sequence of Annulohypoxylon stygium, Aspergillus mulundensis, Berkeleyomyces basicola (syn. Thielaviopsis basicola), Ceratocystis smalleyi, two Cercospora beticola strains, Coleophoma cylindrospora, Fusarium fracticaudum, Phialophora cf. hyalina, and Morchella septimelata.</title>
        <authorList>
            <person name="Wingfield B.D."/>
            <person name="Bills G.F."/>
            <person name="Dong Y."/>
            <person name="Huang W."/>
            <person name="Nel W.J."/>
            <person name="Swalarsk-Parry B.S."/>
            <person name="Vaghefi N."/>
            <person name="Wilken P.M."/>
            <person name="An Z."/>
            <person name="de Beer Z.W."/>
            <person name="De Vos L."/>
            <person name="Chen L."/>
            <person name="Duong T.A."/>
            <person name="Gao Y."/>
            <person name="Hammerbacher A."/>
            <person name="Kikkert J.R."/>
            <person name="Li Y."/>
            <person name="Li H."/>
            <person name="Li K."/>
            <person name="Li Q."/>
            <person name="Liu X."/>
            <person name="Ma X."/>
            <person name="Naidoo K."/>
            <person name="Pethybridge S.J."/>
            <person name="Sun J."/>
            <person name="Steenkamp E.T."/>
            <person name="van der Nest M.A."/>
            <person name="van Wyk S."/>
            <person name="Wingfield M.J."/>
            <person name="Xiong C."/>
            <person name="Yue Q."/>
            <person name="Zhang X."/>
        </authorList>
    </citation>
    <scope>NUCLEOTIDE SEQUENCE [LARGE SCALE GENOMIC DNA]</scope>
    <source>
        <strain evidence="10 11">BP6252</strain>
    </source>
</reference>
<gene>
    <name evidence="10" type="ORF">BP6252_05815</name>
</gene>
<dbReference type="InterPro" id="IPR036259">
    <property type="entry name" value="MFS_trans_sf"/>
</dbReference>
<evidence type="ECO:0000256" key="7">
    <source>
        <dbReference type="RuleBase" id="RU003346"/>
    </source>
</evidence>
<feature type="domain" description="Major facilitator superfamily (MFS) profile" evidence="9">
    <location>
        <begin position="11"/>
        <end position="474"/>
    </location>
</feature>
<comment type="similarity">
    <text evidence="2 7">Belongs to the major facilitator superfamily. Sugar transporter (TC 2.A.1.1) family.</text>
</comment>
<dbReference type="NCBIfam" id="TIGR00879">
    <property type="entry name" value="SP"/>
    <property type="match status" value="1"/>
</dbReference>
<dbReference type="InterPro" id="IPR005828">
    <property type="entry name" value="MFS_sugar_transport-like"/>
</dbReference>
<keyword evidence="4 8" id="KW-0812">Transmembrane</keyword>
<feature type="transmembrane region" description="Helical" evidence="8">
    <location>
        <begin position="178"/>
        <end position="200"/>
    </location>
</feature>
<dbReference type="PANTHER" id="PTHR48022">
    <property type="entry name" value="PLASTIDIC GLUCOSE TRANSPORTER 4"/>
    <property type="match status" value="1"/>
</dbReference>
<dbReference type="PROSITE" id="PS50850">
    <property type="entry name" value="MFS"/>
    <property type="match status" value="1"/>
</dbReference>
<dbReference type="Proteomes" id="UP000256645">
    <property type="component" value="Unassembled WGS sequence"/>
</dbReference>
<name>A0A3D8RUL0_9HELO</name>
<dbReference type="AlphaFoldDB" id="A0A3D8RUL0"/>
<evidence type="ECO:0000256" key="4">
    <source>
        <dbReference type="ARBA" id="ARBA00022692"/>
    </source>
</evidence>
<dbReference type="PROSITE" id="PS00216">
    <property type="entry name" value="SUGAR_TRANSPORT_1"/>
    <property type="match status" value="1"/>
</dbReference>
<evidence type="ECO:0000256" key="8">
    <source>
        <dbReference type="SAM" id="Phobius"/>
    </source>
</evidence>
<feature type="transmembrane region" description="Helical" evidence="8">
    <location>
        <begin position="347"/>
        <end position="373"/>
    </location>
</feature>
<comment type="caution">
    <text evidence="10">The sequence shown here is derived from an EMBL/GenBank/DDBJ whole genome shotgun (WGS) entry which is preliminary data.</text>
</comment>
<dbReference type="Gene3D" id="1.20.1250.20">
    <property type="entry name" value="MFS general substrate transporter like domains"/>
    <property type="match status" value="1"/>
</dbReference>
<dbReference type="PRINTS" id="PR00171">
    <property type="entry name" value="SUGRTRNSPORT"/>
</dbReference>
<dbReference type="SUPFAM" id="SSF103473">
    <property type="entry name" value="MFS general substrate transporter"/>
    <property type="match status" value="1"/>
</dbReference>
<dbReference type="InterPro" id="IPR020846">
    <property type="entry name" value="MFS_dom"/>
</dbReference>
<evidence type="ECO:0000256" key="3">
    <source>
        <dbReference type="ARBA" id="ARBA00022448"/>
    </source>
</evidence>
<feature type="transmembrane region" description="Helical" evidence="8">
    <location>
        <begin position="421"/>
        <end position="445"/>
    </location>
</feature>
<feature type="transmembrane region" description="Helical" evidence="8">
    <location>
        <begin position="87"/>
        <end position="107"/>
    </location>
</feature>
<proteinExistence type="inferred from homology"/>
<keyword evidence="10" id="KW-0762">Sugar transport</keyword>
<evidence type="ECO:0000256" key="2">
    <source>
        <dbReference type="ARBA" id="ARBA00010992"/>
    </source>
</evidence>
<sequence>MTKTTIYNVLVGMTVAMGSFTYGFGFAAFATSIGQPGFYAYFNLSTEGAGASYTNDILGAVNALFFFGAVLGALGGGPVADRVGRRLALMIAAVVSIIGGALSAGSVHIAMLIIVRTLQGAGLGALATLVPIYLAESSTPAKRGMLTGLHGFFLVSGYNISAWVGFGAHFSSNLTFGWRGPIAFTTIPALLLLLGCIWVPESPRWLLMKRRDDEAWAAVSRLHHDDSDPSEITTNFEFCQMRKQIELEQSNPSSYWAILSTPAYRKRAFLACFVQFAANSTGALVINYYSVIIYQQLGLTGSIPLLMYCIYTLIGALGNLFSLLTIDRTGRRPVSRGYPLVASSTDFTWALITGFTGCMVAVIVETVMIAEFVTGPRKSAGGQKVAILAIFFFVFFYGLFIDAASFVYSSEIYPTNIRSRGVALATTTYFIACITYVTPGATAIATISWRYFIVFICLTFVTILVIFFFYPETKGRSLEELAELFGDPVAVHLTTATEAEREKTDMRVKKQLVDDAAEQEHIEHR</sequence>
<accession>A0A3D8RUL0</accession>
<organism evidence="10 11">
    <name type="scientific">Coleophoma cylindrospora</name>
    <dbReference type="NCBI Taxonomy" id="1849047"/>
    <lineage>
        <taxon>Eukaryota</taxon>
        <taxon>Fungi</taxon>
        <taxon>Dikarya</taxon>
        <taxon>Ascomycota</taxon>
        <taxon>Pezizomycotina</taxon>
        <taxon>Leotiomycetes</taxon>
        <taxon>Helotiales</taxon>
        <taxon>Dermateaceae</taxon>
        <taxon>Coleophoma</taxon>
    </lineage>
</organism>
<dbReference type="GO" id="GO:0016020">
    <property type="term" value="C:membrane"/>
    <property type="evidence" value="ECO:0007669"/>
    <property type="project" value="UniProtKB-SubCell"/>
</dbReference>
<feature type="transmembrane region" description="Helical" evidence="8">
    <location>
        <begin position="146"/>
        <end position="166"/>
    </location>
</feature>
<keyword evidence="3 7" id="KW-0813">Transport</keyword>
<keyword evidence="6 8" id="KW-0472">Membrane</keyword>
<evidence type="ECO:0000259" key="9">
    <source>
        <dbReference type="PROSITE" id="PS50850"/>
    </source>
</evidence>
<evidence type="ECO:0000313" key="10">
    <source>
        <dbReference type="EMBL" id="RDW77762.1"/>
    </source>
</evidence>
<evidence type="ECO:0000313" key="11">
    <source>
        <dbReference type="Proteomes" id="UP000256645"/>
    </source>
</evidence>
<dbReference type="OrthoDB" id="6612291at2759"/>
<feature type="transmembrane region" description="Helical" evidence="8">
    <location>
        <begin position="7"/>
        <end position="33"/>
    </location>
</feature>
<protein>
    <submittedName>
        <fullName evidence="10">MFS sugar transporter</fullName>
    </submittedName>
</protein>
<feature type="transmembrane region" description="Helical" evidence="8">
    <location>
        <begin position="268"/>
        <end position="293"/>
    </location>
</feature>
<keyword evidence="11" id="KW-1185">Reference proteome</keyword>
<comment type="subcellular location">
    <subcellularLocation>
        <location evidence="1">Membrane</location>
        <topology evidence="1">Multi-pass membrane protein</topology>
    </subcellularLocation>
</comment>
<feature type="transmembrane region" description="Helical" evidence="8">
    <location>
        <begin position="113"/>
        <end position="134"/>
    </location>
</feature>
<evidence type="ECO:0000256" key="6">
    <source>
        <dbReference type="ARBA" id="ARBA00023136"/>
    </source>
</evidence>